<feature type="transmembrane region" description="Helical" evidence="1">
    <location>
        <begin position="56"/>
        <end position="74"/>
    </location>
</feature>
<keyword evidence="4" id="KW-1185">Reference proteome</keyword>
<evidence type="ECO:0000256" key="1">
    <source>
        <dbReference type="SAM" id="Phobius"/>
    </source>
</evidence>
<evidence type="ECO:0000313" key="4">
    <source>
        <dbReference type="Proteomes" id="UP000528555"/>
    </source>
</evidence>
<name>A0A850HL14_9FIRM</name>
<reference evidence="3" key="2">
    <citation type="submission" date="2020-02" db="EMBL/GenBank/DDBJ databases">
        <authorList>
            <person name="Littmann E."/>
            <person name="Sorbara M."/>
        </authorList>
    </citation>
    <scope>NUCLEOTIDE SEQUENCE</scope>
    <source>
        <strain evidence="3">MSK.17.11</strain>
        <strain evidence="2">MSK.17.38</strain>
    </source>
</reference>
<dbReference type="AlphaFoldDB" id="A0A850HL14"/>
<proteinExistence type="predicted"/>
<evidence type="ECO:0000313" key="2">
    <source>
        <dbReference type="EMBL" id="NSK14685.1"/>
    </source>
</evidence>
<evidence type="ECO:0000313" key="3">
    <source>
        <dbReference type="EMBL" id="NVH58459.1"/>
    </source>
</evidence>
<organism evidence="3 4">
    <name type="scientific">Dorea phocaeensis</name>
    <dbReference type="NCBI Taxonomy" id="2040291"/>
    <lineage>
        <taxon>Bacteria</taxon>
        <taxon>Bacillati</taxon>
        <taxon>Bacillota</taxon>
        <taxon>Clostridia</taxon>
        <taxon>Lachnospirales</taxon>
        <taxon>Lachnospiraceae</taxon>
        <taxon>Dorea</taxon>
    </lineage>
</organism>
<keyword evidence="1" id="KW-0472">Membrane</keyword>
<dbReference type="Proteomes" id="UP000701680">
    <property type="component" value="Unassembled WGS sequence"/>
</dbReference>
<accession>A0A850HL14</accession>
<keyword evidence="1" id="KW-1133">Transmembrane helix</keyword>
<evidence type="ECO:0000313" key="5">
    <source>
        <dbReference type="Proteomes" id="UP000701680"/>
    </source>
</evidence>
<dbReference type="RefSeq" id="WP_101695806.1">
    <property type="nucleotide sequence ID" value="NZ_JAAITX010000004.1"/>
</dbReference>
<reference evidence="4 5" key="1">
    <citation type="journal article" date="2020" name="Cell Host Microbe">
        <title>Functional and Genomic Variation between Human-Derived Isolates of Lachnospiraceae Reveals Inter- and Intra-Species Diversity.</title>
        <authorList>
            <person name="Sorbara M.T."/>
            <person name="Littmann E.R."/>
            <person name="Fontana E."/>
            <person name="Moody T.U."/>
            <person name="Kohout C.E."/>
            <person name="Gjonbalaj M."/>
            <person name="Eaton V."/>
            <person name="Seok R."/>
            <person name="Leiner I.M."/>
            <person name="Pamer E.G."/>
        </authorList>
    </citation>
    <scope>NUCLEOTIDE SEQUENCE [LARGE SCALE GENOMIC DNA]</scope>
    <source>
        <strain evidence="3 4">MSK.17.11</strain>
        <strain evidence="2 5">MSK.17.38</strain>
    </source>
</reference>
<protein>
    <submittedName>
        <fullName evidence="3">DUF3169 family protein</fullName>
    </submittedName>
</protein>
<sequence length="84" mass="9371">MKKEMTKSKTDSCLKFILWMVIGGAFGMVAGIVFVMTGRNVDVLVKGAEVWMSRSAVVILTICNVISAVIYSYYCRKLEKGRLD</sequence>
<feature type="transmembrane region" description="Helical" evidence="1">
    <location>
        <begin position="12"/>
        <end position="36"/>
    </location>
</feature>
<comment type="caution">
    <text evidence="3">The sequence shown here is derived from an EMBL/GenBank/DDBJ whole genome shotgun (WGS) entry which is preliminary data.</text>
</comment>
<dbReference type="EMBL" id="JAAITX010000004">
    <property type="protein sequence ID" value="NVH58459.1"/>
    <property type="molecule type" value="Genomic_DNA"/>
</dbReference>
<keyword evidence="1" id="KW-0812">Transmembrane</keyword>
<dbReference type="Proteomes" id="UP000528555">
    <property type="component" value="Unassembled WGS sequence"/>
</dbReference>
<dbReference type="EMBL" id="JAAIUO010000004">
    <property type="protein sequence ID" value="NSK14685.1"/>
    <property type="molecule type" value="Genomic_DNA"/>
</dbReference>
<gene>
    <name evidence="3" type="ORF">G5A66_07320</name>
    <name evidence="2" type="ORF">G5A75_07340</name>
</gene>